<sequence>MKNVFRKSTFMLAIALTLQVVMGSFFMQIAFASPPVLTTSPGSASFVAGDNTTSTPVVIDSGITVTDGSSTTLASATVAIQNGFHGGEDFLGFTNDGATMGNISASYNAATGEMILTSAGATATLAQWQSALRSITYTDTAIKPNTATRTISFTAINGAGNTSGIVTRTVTVTATYQTPVVKTTGGTTAYTIGTSAVIIDSNVTVSDRDSTTMSSALVSIGTGFHSGDTLTFTNSNASLFGNIFGSYNEANGELTLTSSGATAALEQWSNALSTVRFSTAVSSMPGIRTISFIVNDGTKTSAAATDEVDVIGPAVPVVTTPANGSTTNDTTPVISGTAEPSHTVTIVLDGAAAGTTTAAANGSWSWTPAAALTEGPHAVKARTTDGAGNTSADSNTNTFTVDTTPPAAPVVLRPANGYITNGATPMIGGTAEPGLTVTIVLDGTEAGTTVASSMGSWSWTPAVALAEGPHVVKARTTDGAGNTSADSNTNSFTVDITPPAAPIVVTPSNGSTTNNITPAISGTAEAGATVTIVLDGAAAGTTTAVANGSWSWKPASALAKGPHTVKAKAMDIAGNTGPDSNTNTFTVDTTPPAAPVVVTPSNGSTTNHALPVLSGTAEAGATVTIVLDGAAAGTTTTAADGSWSWTPTSVLAEGPHTVKAIAMDTAGNTGPESNTITFTIDTTSSAAPLVITPSNGFVTNNAMPVISGTAEAGATVTIVLDGAAAGTTTAAANGSWSWTPASALAEGPHTVKATVTDTVGNTSPDSNTNTFTIDTAPPLAPVITDPVNGSTMNSPALAISGTAEAGAAVTIVLDGAATGTTTAAADGSWSWTPASALAEGPHTVKATAMDIAGNTSPESNTVTFTIDTTPSAAPLVVTPSNGFKTNNAMPDISGTAEADAAVTVVLDGAAAGTTTAAANGSWSWTPASALAEGPHTVKAMATDTVGNTSPESNTIMFTIDTTAPVITLLGSNAISITEGDPFVDPGATAVDNIDGDLSAQITVTGTVYNQIPETYSLRYNIRDIAGNAALEAIRTVRVNPRIHTSGDDSGGDSSSGYYSGNADLKQLIVTANGIELPLSPAFAAGTAEYTIETTANQIEVRPIPSDAFASVAVQGEAAIGAKTVSLHEGDNQIEISVKAENGTIKTYALIVRRPPSAIHDTPSCSFSDIRGHWGESQICEAAANGIVEGDTPNAFRPNGLVSRVEFAAMLLRALGVSSGTEANELPFTDRADVPDWAKGTVGTAVERGILNGYSDGTLRPRQTISRSEAAAIVARAMKWEPMDSATTFTDDADIPVWAKGYVQSAARYGVLVGREGNRFAPDEQVTRAEAAVALLRLRHRLK</sequence>
<comment type="caution">
    <text evidence="3">The sequence shown here is derived from an EMBL/GenBank/DDBJ whole genome shotgun (WGS) entry which is preliminary data.</text>
</comment>
<dbReference type="InterPro" id="IPR013783">
    <property type="entry name" value="Ig-like_fold"/>
</dbReference>
<feature type="domain" description="SLH" evidence="2">
    <location>
        <begin position="1288"/>
        <end position="1342"/>
    </location>
</feature>
<accession>A0ABW3UU64</accession>
<reference evidence="4" key="1">
    <citation type="journal article" date="2019" name="Int. J. Syst. Evol. Microbiol.">
        <title>The Global Catalogue of Microorganisms (GCM) 10K type strain sequencing project: providing services to taxonomists for standard genome sequencing and annotation.</title>
        <authorList>
            <consortium name="The Broad Institute Genomics Platform"/>
            <consortium name="The Broad Institute Genome Sequencing Center for Infectious Disease"/>
            <person name="Wu L."/>
            <person name="Ma J."/>
        </authorList>
    </citation>
    <scope>NUCLEOTIDE SEQUENCE [LARGE SCALE GENOMIC DNA]</scope>
    <source>
        <strain evidence="4">CCUG 53270</strain>
    </source>
</reference>
<evidence type="ECO:0000313" key="4">
    <source>
        <dbReference type="Proteomes" id="UP001597180"/>
    </source>
</evidence>
<dbReference type="InterPro" id="IPR044016">
    <property type="entry name" value="Big_13"/>
</dbReference>
<dbReference type="Proteomes" id="UP001597180">
    <property type="component" value="Unassembled WGS sequence"/>
</dbReference>
<protein>
    <submittedName>
        <fullName evidence="3">Ig-like domain-containing protein</fullName>
    </submittedName>
</protein>
<dbReference type="Pfam" id="PF16403">
    <property type="entry name" value="Bact_surface_Ig-like"/>
    <property type="match status" value="1"/>
</dbReference>
<evidence type="ECO:0000259" key="2">
    <source>
        <dbReference type="PROSITE" id="PS51272"/>
    </source>
</evidence>
<dbReference type="EMBL" id="JBHTLU010000031">
    <property type="protein sequence ID" value="MFD1223165.1"/>
    <property type="molecule type" value="Genomic_DNA"/>
</dbReference>
<dbReference type="InterPro" id="IPR032179">
    <property type="entry name" value="Cry22Aa_Ig-like"/>
</dbReference>
<evidence type="ECO:0000256" key="1">
    <source>
        <dbReference type="SAM" id="MobiDB-lite"/>
    </source>
</evidence>
<dbReference type="Pfam" id="PF12733">
    <property type="entry name" value="Cadherin-like"/>
    <property type="match status" value="1"/>
</dbReference>
<dbReference type="Gene3D" id="2.60.40.10">
    <property type="entry name" value="Immunoglobulins"/>
    <property type="match status" value="1"/>
</dbReference>
<proteinExistence type="predicted"/>
<dbReference type="PANTHER" id="PTHR43308">
    <property type="entry name" value="OUTER MEMBRANE PROTEIN ALPHA-RELATED"/>
    <property type="match status" value="1"/>
</dbReference>
<feature type="region of interest" description="Disordered" evidence="1">
    <location>
        <begin position="383"/>
        <end position="408"/>
    </location>
</feature>
<dbReference type="InterPro" id="IPR051465">
    <property type="entry name" value="Cell_Envelope_Struct_Comp"/>
</dbReference>
<evidence type="ECO:0000313" key="3">
    <source>
        <dbReference type="EMBL" id="MFD1223165.1"/>
    </source>
</evidence>
<name>A0ABW3UU64_9BACL</name>
<dbReference type="InterPro" id="IPR025883">
    <property type="entry name" value="Cadherin-like_domain"/>
</dbReference>
<keyword evidence="4" id="KW-1185">Reference proteome</keyword>
<dbReference type="Pfam" id="PF19077">
    <property type="entry name" value="Big_13"/>
    <property type="match status" value="7"/>
</dbReference>
<dbReference type="Gene3D" id="2.60.40.1800">
    <property type="match status" value="7"/>
</dbReference>
<dbReference type="PANTHER" id="PTHR43308:SF5">
    <property type="entry name" value="S-LAYER PROTEIN _ PEPTIDOGLYCAN ENDO-BETA-N-ACETYLGLUCOSAMINIDASE"/>
    <property type="match status" value="1"/>
</dbReference>
<feature type="domain" description="SLH" evidence="2">
    <location>
        <begin position="1224"/>
        <end position="1287"/>
    </location>
</feature>
<dbReference type="Pfam" id="PF00395">
    <property type="entry name" value="SLH"/>
    <property type="match status" value="3"/>
</dbReference>
<feature type="compositionally biased region" description="Polar residues" evidence="1">
    <location>
        <begin position="386"/>
        <end position="403"/>
    </location>
</feature>
<dbReference type="PROSITE" id="PS51272">
    <property type="entry name" value="SLH"/>
    <property type="match status" value="3"/>
</dbReference>
<dbReference type="RefSeq" id="WP_345589245.1">
    <property type="nucleotide sequence ID" value="NZ_BAABJG010000015.1"/>
</dbReference>
<dbReference type="NCBIfam" id="NF033510">
    <property type="entry name" value="Ca_tandemer"/>
    <property type="match status" value="7"/>
</dbReference>
<feature type="domain" description="SLH" evidence="2">
    <location>
        <begin position="1161"/>
        <end position="1223"/>
    </location>
</feature>
<gene>
    <name evidence="3" type="ORF">ACFQ4B_23875</name>
</gene>
<organism evidence="3 4">
    <name type="scientific">Paenibacillus vulneris</name>
    <dbReference type="NCBI Taxonomy" id="1133364"/>
    <lineage>
        <taxon>Bacteria</taxon>
        <taxon>Bacillati</taxon>
        <taxon>Bacillota</taxon>
        <taxon>Bacilli</taxon>
        <taxon>Bacillales</taxon>
        <taxon>Paenibacillaceae</taxon>
        <taxon>Paenibacillus</taxon>
    </lineage>
</organism>
<dbReference type="InterPro" id="IPR001119">
    <property type="entry name" value="SLH_dom"/>
</dbReference>